<evidence type="ECO:0000313" key="2">
    <source>
        <dbReference type="Proteomes" id="UP000250321"/>
    </source>
</evidence>
<accession>A0A314ZMP3</accession>
<keyword evidence="2" id="KW-1185">Reference proteome</keyword>
<protein>
    <submittedName>
        <fullName evidence="1">Uncharacterized protein</fullName>
    </submittedName>
</protein>
<evidence type="ECO:0000313" key="1">
    <source>
        <dbReference type="EMBL" id="PQQ18111.1"/>
    </source>
</evidence>
<dbReference type="Proteomes" id="UP000250321">
    <property type="component" value="Unassembled WGS sequence"/>
</dbReference>
<name>A0A314ZMP3_PRUYE</name>
<dbReference type="AlphaFoldDB" id="A0A314ZMP3"/>
<proteinExistence type="predicted"/>
<organism evidence="1 2">
    <name type="scientific">Prunus yedoensis var. nudiflora</name>
    <dbReference type="NCBI Taxonomy" id="2094558"/>
    <lineage>
        <taxon>Eukaryota</taxon>
        <taxon>Viridiplantae</taxon>
        <taxon>Streptophyta</taxon>
        <taxon>Embryophyta</taxon>
        <taxon>Tracheophyta</taxon>
        <taxon>Spermatophyta</taxon>
        <taxon>Magnoliopsida</taxon>
        <taxon>eudicotyledons</taxon>
        <taxon>Gunneridae</taxon>
        <taxon>Pentapetalae</taxon>
        <taxon>rosids</taxon>
        <taxon>fabids</taxon>
        <taxon>Rosales</taxon>
        <taxon>Rosaceae</taxon>
        <taxon>Amygdaloideae</taxon>
        <taxon>Amygdaleae</taxon>
        <taxon>Prunus</taxon>
    </lineage>
</organism>
<comment type="caution">
    <text evidence="1">The sequence shown here is derived from an EMBL/GenBank/DDBJ whole genome shotgun (WGS) entry which is preliminary data.</text>
</comment>
<reference evidence="1 2" key="1">
    <citation type="submission" date="2018-02" db="EMBL/GenBank/DDBJ databases">
        <title>Draft genome of wild Prunus yedoensis var. nudiflora.</title>
        <authorList>
            <person name="Baek S."/>
            <person name="Kim J.-H."/>
            <person name="Choi K."/>
            <person name="Kim G.-B."/>
            <person name="Cho A."/>
            <person name="Jang H."/>
            <person name="Shin C.-H."/>
            <person name="Yu H.-J."/>
            <person name="Mun J.-H."/>
        </authorList>
    </citation>
    <scope>NUCLEOTIDE SEQUENCE [LARGE SCALE GENOMIC DNA]</scope>
    <source>
        <strain evidence="2">cv. Jeju island</strain>
        <tissue evidence="1">Leaf</tissue>
    </source>
</reference>
<dbReference type="EMBL" id="PJQY01000123">
    <property type="protein sequence ID" value="PQQ18111.1"/>
    <property type="molecule type" value="Genomic_DNA"/>
</dbReference>
<gene>
    <name evidence="1" type="ORF">Pyn_28607</name>
</gene>
<sequence length="62" mass="7143">MKLGRASHVWGEQRLQRRAGVEKRRGRKCVRAHVYCPIAGVYGLKQQMEESQSMSRKKVISS</sequence>